<dbReference type="Proteomes" id="UP000241645">
    <property type="component" value="Unassembled WGS sequence"/>
</dbReference>
<evidence type="ECO:0008006" key="3">
    <source>
        <dbReference type="Google" id="ProtNLM"/>
    </source>
</evidence>
<proteinExistence type="predicted"/>
<accession>A0ABX5FH29</accession>
<dbReference type="EMBL" id="PXZO01000073">
    <property type="protein sequence ID" value="PSK01940.1"/>
    <property type="molecule type" value="Genomic_DNA"/>
</dbReference>
<evidence type="ECO:0000313" key="1">
    <source>
        <dbReference type="EMBL" id="PSK01940.1"/>
    </source>
</evidence>
<name>A0ABX5FH29_9BACL</name>
<evidence type="ECO:0000313" key="2">
    <source>
        <dbReference type="Proteomes" id="UP000241645"/>
    </source>
</evidence>
<dbReference type="RefSeq" id="WP_106836804.1">
    <property type="nucleotide sequence ID" value="NZ_JARMEW010000051.1"/>
</dbReference>
<protein>
    <recommendedName>
        <fullName evidence="3">DUF669 domain-containing protein</fullName>
    </recommendedName>
</protein>
<sequence>MAAHNLYLKNTQVYDEDGDPFQGILEAKAVFKTQVEPVHRLRKGETEDIVSYHVEVTMILTAQNADLKYFIIDKITQGKTPIIPMLIGEQWDKENDVKERVRLTNIRLVPEELTIFEAKAEGNDKGTYELRGKTNDKPDFLEKFTEYED</sequence>
<keyword evidence="2" id="KW-1185">Reference proteome</keyword>
<dbReference type="Gene3D" id="2.30.110.40">
    <property type="entry name" value="Phage tail tube protein"/>
    <property type="match status" value="1"/>
</dbReference>
<organism evidence="1 2">
    <name type="scientific">Brevibacillus porteri</name>
    <dbReference type="NCBI Taxonomy" id="2126350"/>
    <lineage>
        <taxon>Bacteria</taxon>
        <taxon>Bacillati</taxon>
        <taxon>Bacillota</taxon>
        <taxon>Bacilli</taxon>
        <taxon>Bacillales</taxon>
        <taxon>Paenibacillaceae</taxon>
        <taxon>Brevibacillus</taxon>
    </lineage>
</organism>
<dbReference type="GeneID" id="95754500"/>
<dbReference type="InterPro" id="IPR038628">
    <property type="entry name" value="XkdM-like_sf"/>
</dbReference>
<comment type="caution">
    <text evidence="1">The sequence shown here is derived from an EMBL/GenBank/DDBJ whole genome shotgun (WGS) entry which is preliminary data.</text>
</comment>
<reference evidence="1 2" key="1">
    <citation type="submission" date="2018-03" db="EMBL/GenBank/DDBJ databases">
        <title>Brevisbacillus phylogenomics.</title>
        <authorList>
            <person name="Dunlap C."/>
        </authorList>
    </citation>
    <scope>NUCLEOTIDE SEQUENCE [LARGE SCALE GENOMIC DNA]</scope>
    <source>
        <strain evidence="1 2">NRRL B-41110</strain>
    </source>
</reference>
<gene>
    <name evidence="1" type="ORF">C7R92_31020</name>
</gene>